<dbReference type="RefSeq" id="WP_037461612.1">
    <property type="nucleotide sequence ID" value="NZ_BCZD01000001.1"/>
</dbReference>
<dbReference type="PATRIC" id="fig|1219045.3.peg.122"/>
<reference evidence="1" key="1">
    <citation type="submission" date="2014-08" db="EMBL/GenBank/DDBJ databases">
        <title>Draft genome sequences of Sphingobium herbicidovorans.</title>
        <authorList>
            <person name="Gan H.M."/>
            <person name="Gan H.Y."/>
            <person name="Savka M.A."/>
        </authorList>
    </citation>
    <scope>NUCLEOTIDE SEQUENCE [LARGE SCALE GENOMIC DNA]</scope>
    <source>
        <strain evidence="1">NBRC 16415</strain>
    </source>
</reference>
<accession>A0A086PEQ1</accession>
<protein>
    <submittedName>
        <fullName evidence="1">Uncharacterized protein</fullName>
    </submittedName>
</protein>
<name>A0A086PEQ1_SPHHM</name>
<proteinExistence type="predicted"/>
<dbReference type="EMBL" id="JFZA02000001">
    <property type="protein sequence ID" value="KFG91869.1"/>
    <property type="molecule type" value="Genomic_DNA"/>
</dbReference>
<evidence type="ECO:0000313" key="2">
    <source>
        <dbReference type="Proteomes" id="UP000024284"/>
    </source>
</evidence>
<dbReference type="OrthoDB" id="7184748at2"/>
<organism evidence="1 2">
    <name type="scientific">Sphingobium herbicidovorans (strain ATCC 700291 / DSM 11019 / CCUG 56400 / KCTC 2939 / LMG 18315 / NBRC 16415 / MH)</name>
    <name type="common">Sphingomonas herbicidovorans</name>
    <dbReference type="NCBI Taxonomy" id="1219045"/>
    <lineage>
        <taxon>Bacteria</taxon>
        <taxon>Pseudomonadati</taxon>
        <taxon>Pseudomonadota</taxon>
        <taxon>Alphaproteobacteria</taxon>
        <taxon>Sphingomonadales</taxon>
        <taxon>Sphingomonadaceae</taxon>
        <taxon>Sphingobium</taxon>
    </lineage>
</organism>
<keyword evidence="2" id="KW-1185">Reference proteome</keyword>
<comment type="caution">
    <text evidence="1">The sequence shown here is derived from an EMBL/GenBank/DDBJ whole genome shotgun (WGS) entry which is preliminary data.</text>
</comment>
<evidence type="ECO:0000313" key="1">
    <source>
        <dbReference type="EMBL" id="KFG91869.1"/>
    </source>
</evidence>
<sequence>MSPVTMFTTRKAHRTKGGGGGMLNESDTWVNASVDKKTGATIYRLVTYTNYWGNWRFYSLGTYWGVDGPVQGLLTTTRNVDACMSMCRFSETVSMEVSEPVMCHAADLPNMWAVRFSANDGCRWNEEISPAEVAALVNRVNGYKGSRGFR</sequence>
<dbReference type="Proteomes" id="UP000024284">
    <property type="component" value="Unassembled WGS sequence"/>
</dbReference>
<gene>
    <name evidence="1" type="ORF">BV98_000118</name>
</gene>
<dbReference type="AlphaFoldDB" id="A0A086PEQ1"/>